<dbReference type="OrthoDB" id="5987010at2759"/>
<dbReference type="Gene3D" id="2.30.42.10">
    <property type="match status" value="2"/>
</dbReference>
<dbReference type="GO" id="GO:0005886">
    <property type="term" value="C:plasma membrane"/>
    <property type="evidence" value="ECO:0007669"/>
    <property type="project" value="TreeGrafter"/>
</dbReference>
<evidence type="ECO:0000259" key="6">
    <source>
        <dbReference type="PROSITE" id="PS50106"/>
    </source>
</evidence>
<dbReference type="EMBL" id="OV696687">
    <property type="protein sequence ID" value="CAH1255569.1"/>
    <property type="molecule type" value="Genomic_DNA"/>
</dbReference>
<dbReference type="GO" id="GO:0007268">
    <property type="term" value="P:chemical synaptic transmission"/>
    <property type="evidence" value="ECO:0007669"/>
    <property type="project" value="TreeGrafter"/>
</dbReference>
<evidence type="ECO:0000256" key="4">
    <source>
        <dbReference type="SAM" id="MobiDB-lite"/>
    </source>
</evidence>
<dbReference type="InterPro" id="IPR006020">
    <property type="entry name" value="PTB/PI_dom"/>
</dbReference>
<feature type="region of interest" description="Disordered" evidence="4">
    <location>
        <begin position="176"/>
        <end position="196"/>
    </location>
</feature>
<evidence type="ECO:0000256" key="2">
    <source>
        <dbReference type="ARBA" id="ARBA00022553"/>
    </source>
</evidence>
<dbReference type="PROSITE" id="PS50106">
    <property type="entry name" value="PDZ"/>
    <property type="match status" value="2"/>
</dbReference>
<dbReference type="GO" id="GO:0043197">
    <property type="term" value="C:dendritic spine"/>
    <property type="evidence" value="ECO:0007669"/>
    <property type="project" value="TreeGrafter"/>
</dbReference>
<feature type="compositionally biased region" description="Basic and acidic residues" evidence="4">
    <location>
        <begin position="65"/>
        <end position="104"/>
    </location>
</feature>
<dbReference type="AlphaFoldDB" id="A0A8J9ZLU1"/>
<feature type="domain" description="PID" evidence="5">
    <location>
        <begin position="142"/>
        <end position="342"/>
    </location>
</feature>
<evidence type="ECO:0000313" key="7">
    <source>
        <dbReference type="EMBL" id="CAH1255569.1"/>
    </source>
</evidence>
<proteinExistence type="predicted"/>
<dbReference type="PANTHER" id="PTHR12345:SF16">
    <property type="entry name" value="X11L, ISOFORM F-RELATED"/>
    <property type="match status" value="1"/>
</dbReference>
<dbReference type="Pfam" id="PF00595">
    <property type="entry name" value="PDZ"/>
    <property type="match status" value="2"/>
</dbReference>
<dbReference type="InterPro" id="IPR001478">
    <property type="entry name" value="PDZ"/>
</dbReference>
<dbReference type="PROSITE" id="PS01179">
    <property type="entry name" value="PID"/>
    <property type="match status" value="1"/>
</dbReference>
<dbReference type="Proteomes" id="UP000838412">
    <property type="component" value="Chromosome 2"/>
</dbReference>
<evidence type="ECO:0000256" key="3">
    <source>
        <dbReference type="ARBA" id="ARBA00022737"/>
    </source>
</evidence>
<name>A0A8J9ZLU1_BRALA</name>
<dbReference type="FunFam" id="2.30.42.10:FF:000017">
    <property type="entry name" value="Amyloid beta A4 protein-binding family A member 1"/>
    <property type="match status" value="1"/>
</dbReference>
<dbReference type="InterPro" id="IPR011993">
    <property type="entry name" value="PH-like_dom_sf"/>
</dbReference>
<dbReference type="CDD" id="cd06720">
    <property type="entry name" value="PDZ1_APBA1_3-like"/>
    <property type="match status" value="1"/>
</dbReference>
<reference evidence="7" key="1">
    <citation type="submission" date="2022-01" db="EMBL/GenBank/DDBJ databases">
        <authorList>
            <person name="Braso-Vives M."/>
        </authorList>
    </citation>
    <scope>NUCLEOTIDE SEQUENCE</scope>
</reference>
<keyword evidence="1" id="KW-0813">Transport</keyword>
<dbReference type="SMART" id="SM00462">
    <property type="entry name" value="PTB"/>
    <property type="match status" value="1"/>
</dbReference>
<feature type="domain" description="PDZ" evidence="6">
    <location>
        <begin position="357"/>
        <end position="428"/>
    </location>
</feature>
<dbReference type="SUPFAM" id="SSF50729">
    <property type="entry name" value="PH domain-like"/>
    <property type="match status" value="1"/>
</dbReference>
<dbReference type="GO" id="GO:0005737">
    <property type="term" value="C:cytoplasm"/>
    <property type="evidence" value="ECO:0007669"/>
    <property type="project" value="TreeGrafter"/>
</dbReference>
<feature type="region of interest" description="Disordered" evidence="4">
    <location>
        <begin position="36"/>
        <end position="133"/>
    </location>
</feature>
<protein>
    <submittedName>
        <fullName evidence="7">APBA1 protein</fullName>
    </submittedName>
</protein>
<dbReference type="Gene3D" id="2.30.29.30">
    <property type="entry name" value="Pleckstrin-homology domain (PH domain)/Phosphotyrosine-binding domain (PTB)"/>
    <property type="match status" value="1"/>
</dbReference>
<keyword evidence="2" id="KW-0597">Phosphoprotein</keyword>
<dbReference type="SUPFAM" id="SSF50156">
    <property type="entry name" value="PDZ domain-like"/>
    <property type="match status" value="2"/>
</dbReference>
<keyword evidence="3" id="KW-0677">Repeat</keyword>
<dbReference type="FunFam" id="2.30.42.10:FF:000007">
    <property type="entry name" value="Amyloid beta A4 protein-binding family A member"/>
    <property type="match status" value="1"/>
</dbReference>
<dbReference type="PANTHER" id="PTHR12345">
    <property type="entry name" value="SYNTENIN RELATED"/>
    <property type="match status" value="1"/>
</dbReference>
<evidence type="ECO:0000313" key="8">
    <source>
        <dbReference type="Proteomes" id="UP000838412"/>
    </source>
</evidence>
<evidence type="ECO:0000259" key="5">
    <source>
        <dbReference type="PROSITE" id="PS01179"/>
    </source>
</evidence>
<organism evidence="7 8">
    <name type="scientific">Branchiostoma lanceolatum</name>
    <name type="common">Common lancelet</name>
    <name type="synonym">Amphioxus lanceolatum</name>
    <dbReference type="NCBI Taxonomy" id="7740"/>
    <lineage>
        <taxon>Eukaryota</taxon>
        <taxon>Metazoa</taxon>
        <taxon>Chordata</taxon>
        <taxon>Cephalochordata</taxon>
        <taxon>Leptocardii</taxon>
        <taxon>Amphioxiformes</taxon>
        <taxon>Branchiostomatidae</taxon>
        <taxon>Branchiostoma</taxon>
    </lineage>
</organism>
<gene>
    <name evidence="7" type="primary">APBA1</name>
    <name evidence="7" type="ORF">BLAG_LOCUS14563</name>
</gene>
<dbReference type="CDD" id="cd01208">
    <property type="entry name" value="PTB_X11"/>
    <property type="match status" value="1"/>
</dbReference>
<sequence>MGQRLPGVVDDRSPVKTQVQREAISLALKDIQNAIAQSKKVTSPYSPEPPSEPVWVMREPTPTPEDDKTPDTDEEIERAFREAQIQRERQARERLERGVEEPVPPRRPNRSDLNAPMEPKTMRQTSRGYHNEGPQEVEDLIDGITFAARYLGSTQIWSDRNPSKNVRMLQAQEAVSRIKGQREHRKSPTPRFKSTWSHGMYQSLDMEVPEDETQPSTEIDLSVSTEKIQVINATSQEVMMDHALRTISYIADIGTILVIMARRRPPRPQHEPGTEVTAGHRDKKQHKIICHVFEAEEAQLIAQSIGQCFQVAYQEFLRANGITEDHLSQMDYQEILNSQEIFHEDLEVFSNSENAKEVVIDKPKGEIMGLVIVESGWGSILPTVIIANMMHGGPAERSGKLNIGDQLMTINDTSLVGLPLHTCQGIIKGLKNHGKVRLNIVQCPPVTTVLVKRPDIKYQLGFSVQNGIICSLMRGGIAERGGVRVGHRIIEINGQSVVATAHEKIVSTLANSVGEIHMKTMPQSMYRLLTGQEQPIYI</sequence>
<dbReference type="InterPro" id="IPR051230">
    <property type="entry name" value="APP-Binding"/>
</dbReference>
<evidence type="ECO:0000256" key="1">
    <source>
        <dbReference type="ARBA" id="ARBA00022448"/>
    </source>
</evidence>
<dbReference type="CDD" id="cd06793">
    <property type="entry name" value="PDZ2_APBA1_3-like"/>
    <property type="match status" value="1"/>
</dbReference>
<keyword evidence="8" id="KW-1185">Reference proteome</keyword>
<dbReference type="Pfam" id="PF00640">
    <property type="entry name" value="PID"/>
    <property type="match status" value="1"/>
</dbReference>
<accession>A0A8J9ZLU1</accession>
<feature type="domain" description="PDZ" evidence="6">
    <location>
        <begin position="448"/>
        <end position="524"/>
    </location>
</feature>
<dbReference type="SMART" id="SM00228">
    <property type="entry name" value="PDZ"/>
    <property type="match status" value="2"/>
</dbReference>
<dbReference type="InterPro" id="IPR036034">
    <property type="entry name" value="PDZ_sf"/>
</dbReference>